<dbReference type="InterPro" id="IPR036179">
    <property type="entry name" value="Ig-like_dom_sf"/>
</dbReference>
<keyword evidence="7" id="KW-1185">Reference proteome</keyword>
<proteinExistence type="predicted"/>
<keyword evidence="1" id="KW-0732">Signal</keyword>
<evidence type="ECO:0000313" key="6">
    <source>
        <dbReference type="EMBL" id="UYV62093.1"/>
    </source>
</evidence>
<keyword evidence="3" id="KW-1015">Disulfide bond</keyword>
<evidence type="ECO:0000256" key="1">
    <source>
        <dbReference type="ARBA" id="ARBA00022729"/>
    </source>
</evidence>
<evidence type="ECO:0000256" key="3">
    <source>
        <dbReference type="ARBA" id="ARBA00023157"/>
    </source>
</evidence>
<keyword evidence="4" id="KW-0393">Immunoglobulin domain</keyword>
<dbReference type="SMART" id="SM00408">
    <property type="entry name" value="IGc2"/>
    <property type="match status" value="2"/>
</dbReference>
<feature type="domain" description="Ig-like" evidence="5">
    <location>
        <begin position="13"/>
        <end position="97"/>
    </location>
</feature>
<dbReference type="InterPro" id="IPR003598">
    <property type="entry name" value="Ig_sub2"/>
</dbReference>
<evidence type="ECO:0000313" key="7">
    <source>
        <dbReference type="Proteomes" id="UP001235939"/>
    </source>
</evidence>
<name>A0ABY6K103_9ARAC</name>
<sequence>MKSKVNVVLESPPGIQPISFPKNLKVGEKVSLNCIAIKGSPPFTIRWMKNGEPLESQSTVRVVASSHMSTIYFEPIDTTSGGNYTCEMSNKHGKDISTAVLNIQGNLPNIFLDMMPYLFSFYYEQYIVPPNNNYKLIKYIDKTCNNRFLSIKRIEIMTLHSRYKISLSISEFFLLNLSVFPAPPEWLSVPQDTTGLEGGSITVKCEARGSPEPRIIWARTDDVHKILSNSSVLVFNPVERVHAGKYRCTADNGLGPPLQHITSIAVHCECSPQMYK</sequence>
<dbReference type="InterPro" id="IPR013783">
    <property type="entry name" value="Ig-like_fold"/>
</dbReference>
<evidence type="ECO:0000256" key="2">
    <source>
        <dbReference type="ARBA" id="ARBA00022737"/>
    </source>
</evidence>
<dbReference type="InterPro" id="IPR051170">
    <property type="entry name" value="Neural/epithelial_adhesion"/>
</dbReference>
<dbReference type="Gene3D" id="2.60.40.10">
    <property type="entry name" value="Immunoglobulins"/>
    <property type="match status" value="2"/>
</dbReference>
<dbReference type="SUPFAM" id="SSF48726">
    <property type="entry name" value="Immunoglobulin"/>
    <property type="match status" value="2"/>
</dbReference>
<dbReference type="SMART" id="SM00409">
    <property type="entry name" value="IG"/>
    <property type="match status" value="2"/>
</dbReference>
<feature type="domain" description="Ig-like" evidence="5">
    <location>
        <begin position="184"/>
        <end position="265"/>
    </location>
</feature>
<dbReference type="InterPro" id="IPR013098">
    <property type="entry name" value="Ig_I-set"/>
</dbReference>
<accession>A0ABY6K103</accession>
<protein>
    <submittedName>
        <fullName evidence="6">Dscam</fullName>
    </submittedName>
</protein>
<dbReference type="InterPro" id="IPR007110">
    <property type="entry name" value="Ig-like_dom"/>
</dbReference>
<keyword evidence="2" id="KW-0677">Repeat</keyword>
<dbReference type="Proteomes" id="UP001235939">
    <property type="component" value="Chromosome 01"/>
</dbReference>
<organism evidence="6 7">
    <name type="scientific">Cordylochernes scorpioides</name>
    <dbReference type="NCBI Taxonomy" id="51811"/>
    <lineage>
        <taxon>Eukaryota</taxon>
        <taxon>Metazoa</taxon>
        <taxon>Ecdysozoa</taxon>
        <taxon>Arthropoda</taxon>
        <taxon>Chelicerata</taxon>
        <taxon>Arachnida</taxon>
        <taxon>Pseudoscorpiones</taxon>
        <taxon>Cheliferoidea</taxon>
        <taxon>Chernetidae</taxon>
        <taxon>Cordylochernes</taxon>
    </lineage>
</organism>
<dbReference type="PANTHER" id="PTHR12231">
    <property type="entry name" value="CTX-RELATED TYPE I TRANSMEMBRANE PROTEIN"/>
    <property type="match status" value="1"/>
</dbReference>
<dbReference type="PANTHER" id="PTHR12231:SF253">
    <property type="entry name" value="DPR-INTERACTING PROTEIN ETA, ISOFORM B-RELATED"/>
    <property type="match status" value="1"/>
</dbReference>
<evidence type="ECO:0000256" key="4">
    <source>
        <dbReference type="ARBA" id="ARBA00023319"/>
    </source>
</evidence>
<reference evidence="6 7" key="1">
    <citation type="submission" date="2022-01" db="EMBL/GenBank/DDBJ databases">
        <title>A chromosomal length assembly of Cordylochernes scorpioides.</title>
        <authorList>
            <person name="Zeh D."/>
            <person name="Zeh J."/>
        </authorList>
    </citation>
    <scope>NUCLEOTIDE SEQUENCE [LARGE SCALE GENOMIC DNA]</scope>
    <source>
        <strain evidence="6">IN4F17</strain>
        <tissue evidence="6">Whole Body</tissue>
    </source>
</reference>
<dbReference type="Pfam" id="PF07679">
    <property type="entry name" value="I-set"/>
    <property type="match status" value="1"/>
</dbReference>
<evidence type="ECO:0000259" key="5">
    <source>
        <dbReference type="PROSITE" id="PS50835"/>
    </source>
</evidence>
<gene>
    <name evidence="6" type="ORF">LAZ67_1007782</name>
</gene>
<dbReference type="Pfam" id="PF13927">
    <property type="entry name" value="Ig_3"/>
    <property type="match status" value="1"/>
</dbReference>
<dbReference type="EMBL" id="CP092863">
    <property type="protein sequence ID" value="UYV62093.1"/>
    <property type="molecule type" value="Genomic_DNA"/>
</dbReference>
<dbReference type="InterPro" id="IPR003599">
    <property type="entry name" value="Ig_sub"/>
</dbReference>
<dbReference type="PROSITE" id="PS50835">
    <property type="entry name" value="IG_LIKE"/>
    <property type="match status" value="2"/>
</dbReference>